<keyword evidence="6" id="KW-1185">Reference proteome</keyword>
<organism evidence="5 6">
    <name type="scientific">Phreatobacter stygius</name>
    <dbReference type="NCBI Taxonomy" id="1940610"/>
    <lineage>
        <taxon>Bacteria</taxon>
        <taxon>Pseudomonadati</taxon>
        <taxon>Pseudomonadota</taxon>
        <taxon>Alphaproteobacteria</taxon>
        <taxon>Hyphomicrobiales</taxon>
        <taxon>Phreatobacteraceae</taxon>
        <taxon>Phreatobacter</taxon>
    </lineage>
</organism>
<dbReference type="SMART" id="SM00342">
    <property type="entry name" value="HTH_ARAC"/>
    <property type="match status" value="1"/>
</dbReference>
<evidence type="ECO:0000256" key="1">
    <source>
        <dbReference type="ARBA" id="ARBA00023015"/>
    </source>
</evidence>
<dbReference type="PANTHER" id="PTHR46796">
    <property type="entry name" value="HTH-TYPE TRANSCRIPTIONAL ACTIVATOR RHAS-RELATED"/>
    <property type="match status" value="1"/>
</dbReference>
<evidence type="ECO:0000259" key="4">
    <source>
        <dbReference type="PROSITE" id="PS01124"/>
    </source>
</evidence>
<dbReference type="SUPFAM" id="SSF46689">
    <property type="entry name" value="Homeodomain-like"/>
    <property type="match status" value="2"/>
</dbReference>
<dbReference type="InterPro" id="IPR009057">
    <property type="entry name" value="Homeodomain-like_sf"/>
</dbReference>
<dbReference type="EMBL" id="CP039690">
    <property type="protein sequence ID" value="QCI63676.1"/>
    <property type="molecule type" value="Genomic_DNA"/>
</dbReference>
<protein>
    <submittedName>
        <fullName evidence="5">AraC family transcriptional regulator</fullName>
    </submittedName>
</protein>
<evidence type="ECO:0000256" key="3">
    <source>
        <dbReference type="ARBA" id="ARBA00023163"/>
    </source>
</evidence>
<dbReference type="OrthoDB" id="7285481at2"/>
<dbReference type="KEGG" id="pstg:E8M01_05140"/>
<evidence type="ECO:0000313" key="6">
    <source>
        <dbReference type="Proteomes" id="UP000298781"/>
    </source>
</evidence>
<keyword evidence="1" id="KW-0805">Transcription regulation</keyword>
<dbReference type="InterPro" id="IPR018062">
    <property type="entry name" value="HTH_AraC-typ_CS"/>
</dbReference>
<dbReference type="AlphaFoldDB" id="A0A4D7B2B4"/>
<feature type="domain" description="HTH araC/xylS-type" evidence="4">
    <location>
        <begin position="243"/>
        <end position="343"/>
    </location>
</feature>
<dbReference type="PROSITE" id="PS01124">
    <property type="entry name" value="HTH_ARAC_FAMILY_2"/>
    <property type="match status" value="1"/>
</dbReference>
<dbReference type="Pfam" id="PF14525">
    <property type="entry name" value="AraC_binding_2"/>
    <property type="match status" value="1"/>
</dbReference>
<reference evidence="5 6" key="1">
    <citation type="submission" date="2019-04" db="EMBL/GenBank/DDBJ databases">
        <title>Phreatobacter aquaticus sp. nov.</title>
        <authorList>
            <person name="Choi A."/>
        </authorList>
    </citation>
    <scope>NUCLEOTIDE SEQUENCE [LARGE SCALE GENOMIC DNA]</scope>
    <source>
        <strain evidence="5 6">KCTC 52518</strain>
    </source>
</reference>
<dbReference type="GO" id="GO:0043565">
    <property type="term" value="F:sequence-specific DNA binding"/>
    <property type="evidence" value="ECO:0007669"/>
    <property type="project" value="InterPro"/>
</dbReference>
<gene>
    <name evidence="5" type="ORF">E8M01_05140</name>
</gene>
<keyword evidence="3" id="KW-0804">Transcription</keyword>
<keyword evidence="2" id="KW-0238">DNA-binding</keyword>
<accession>A0A4D7B2B4</accession>
<evidence type="ECO:0000256" key="2">
    <source>
        <dbReference type="ARBA" id="ARBA00023125"/>
    </source>
</evidence>
<proteinExistence type="predicted"/>
<dbReference type="PRINTS" id="PR00032">
    <property type="entry name" value="HTHARAC"/>
</dbReference>
<dbReference type="GO" id="GO:0003700">
    <property type="term" value="F:DNA-binding transcription factor activity"/>
    <property type="evidence" value="ECO:0007669"/>
    <property type="project" value="InterPro"/>
</dbReference>
<dbReference type="InterPro" id="IPR020449">
    <property type="entry name" value="Tscrpt_reg_AraC-type_HTH"/>
</dbReference>
<dbReference type="Proteomes" id="UP000298781">
    <property type="component" value="Chromosome"/>
</dbReference>
<dbReference type="InterPro" id="IPR050204">
    <property type="entry name" value="AraC_XylS_family_regulators"/>
</dbReference>
<dbReference type="InterPro" id="IPR035418">
    <property type="entry name" value="AraC-bd_2"/>
</dbReference>
<dbReference type="InterPro" id="IPR018060">
    <property type="entry name" value="HTH_AraC"/>
</dbReference>
<dbReference type="Gene3D" id="1.10.10.60">
    <property type="entry name" value="Homeodomain-like"/>
    <property type="match status" value="1"/>
</dbReference>
<dbReference type="RefSeq" id="WP_136959133.1">
    <property type="nucleotide sequence ID" value="NZ_CP039690.1"/>
</dbReference>
<sequence length="349" mass="37547">MPMTAPAIDPARLATFNVVRASDPGGVDGTSRVSERVAKSSRIYRYQLQNSALWRMQFDRPIFTLATRGAGSIIASYADSRFATEVSIDGDEGGLFCFTTLLHGHTTLIHNGDSTTATEGGGLALRPGPGTRLLTSDDNVRTNVFFKVAEVEDALEHMLDERLRGPLEFRPNLDWSSGLAASLKCQLDLVMHEFARPDGVASNPAALASMTDLLISLVLRGAPHNYADRLDRGPAGAVPAYIRRAEDFMRANCTEPVRMAHVAAAAGCSVRTLGAVFRQFRGKTPLGALHAIRLEQAHAVLSLGAADASVATVARRYGFTNAARFTSAFRRRFGKTPSEAVQRASLASS</sequence>
<evidence type="ECO:0000313" key="5">
    <source>
        <dbReference type="EMBL" id="QCI63676.1"/>
    </source>
</evidence>
<dbReference type="PROSITE" id="PS00041">
    <property type="entry name" value="HTH_ARAC_FAMILY_1"/>
    <property type="match status" value="1"/>
</dbReference>
<name>A0A4D7B2B4_9HYPH</name>
<dbReference type="Pfam" id="PF12833">
    <property type="entry name" value="HTH_18"/>
    <property type="match status" value="1"/>
</dbReference>